<dbReference type="InterPro" id="IPR016024">
    <property type="entry name" value="ARM-type_fold"/>
</dbReference>
<evidence type="ECO:0000313" key="2">
    <source>
        <dbReference type="EMBL" id="GMI19479.1"/>
    </source>
</evidence>
<dbReference type="AlphaFoldDB" id="A0A9W7FTL4"/>
<dbReference type="GO" id="GO:0005783">
    <property type="term" value="C:endoplasmic reticulum"/>
    <property type="evidence" value="ECO:0007669"/>
    <property type="project" value="TreeGrafter"/>
</dbReference>
<protein>
    <recommendedName>
        <fullName evidence="4">Nucleotide exchange factor Fes1 domain-containing protein</fullName>
    </recommendedName>
</protein>
<comment type="caution">
    <text evidence="2">The sequence shown here is derived from an EMBL/GenBank/DDBJ whole genome shotgun (WGS) entry which is preliminary data.</text>
</comment>
<feature type="region of interest" description="Disordered" evidence="1">
    <location>
        <begin position="23"/>
        <end position="59"/>
    </location>
</feature>
<dbReference type="PANTHER" id="PTHR19316:SF18">
    <property type="entry name" value="HSP70-BINDING PROTEIN 1"/>
    <property type="match status" value="1"/>
</dbReference>
<gene>
    <name evidence="2" type="ORF">TrCOL_g3384</name>
</gene>
<name>A0A9W7FTL4_9STRA</name>
<evidence type="ECO:0000256" key="1">
    <source>
        <dbReference type="SAM" id="MobiDB-lite"/>
    </source>
</evidence>
<sequence length="367" mass="40344">METGQRWAKIAVEGDEDLITTKEQVEGMRTGSSGGGGRGAGGGGSTAMIVGGDGEIDEEDDKFDYDLMYRTYERIPEKDRPDLPDRSDPKFKVVMRELWDKRQAQLKSAMEKMADMPTVLESLIKSLTVPEELSLALEELAYLLSDIDIARDFYILNGWSPLLHASQDTSVTESDRAVAVMAMGTAVRNNVEFYHWADEDTMNAVLTNMMLAKEQGAVVKALGGLGSMIRGNDIGREVWRDIGGEEGVKDIAIKWGHDVRVITRLVTLASDVLNDSSDPLTVSSWGGNDWCGWTVGAMRKADDAGAQEKLMKAFKILKTHCEDGGVEKTKLKGVVGKMRKGWKKLDDEYKKELDKLADEVLGDAVGA</sequence>
<dbReference type="EMBL" id="BRYA01000495">
    <property type="protein sequence ID" value="GMI19479.1"/>
    <property type="molecule type" value="Genomic_DNA"/>
</dbReference>
<dbReference type="SUPFAM" id="SSF48371">
    <property type="entry name" value="ARM repeat"/>
    <property type="match status" value="1"/>
</dbReference>
<dbReference type="PANTHER" id="PTHR19316">
    <property type="entry name" value="PROTEIN FOLDING REGULATOR"/>
    <property type="match status" value="1"/>
</dbReference>
<dbReference type="GO" id="GO:0000774">
    <property type="term" value="F:adenyl-nucleotide exchange factor activity"/>
    <property type="evidence" value="ECO:0007669"/>
    <property type="project" value="TreeGrafter"/>
</dbReference>
<dbReference type="Proteomes" id="UP001165065">
    <property type="component" value="Unassembled WGS sequence"/>
</dbReference>
<evidence type="ECO:0008006" key="4">
    <source>
        <dbReference type="Google" id="ProtNLM"/>
    </source>
</evidence>
<feature type="compositionally biased region" description="Gly residues" evidence="1">
    <location>
        <begin position="32"/>
        <end position="45"/>
    </location>
</feature>
<keyword evidence="3" id="KW-1185">Reference proteome</keyword>
<dbReference type="InterPro" id="IPR011989">
    <property type="entry name" value="ARM-like"/>
</dbReference>
<reference evidence="3" key="1">
    <citation type="journal article" date="2023" name="Commun. Biol.">
        <title>Genome analysis of Parmales, the sister group of diatoms, reveals the evolutionary specialization of diatoms from phago-mixotrophs to photoautotrophs.</title>
        <authorList>
            <person name="Ban H."/>
            <person name="Sato S."/>
            <person name="Yoshikawa S."/>
            <person name="Yamada K."/>
            <person name="Nakamura Y."/>
            <person name="Ichinomiya M."/>
            <person name="Sato N."/>
            <person name="Blanc-Mathieu R."/>
            <person name="Endo H."/>
            <person name="Kuwata A."/>
            <person name="Ogata H."/>
        </authorList>
    </citation>
    <scope>NUCLEOTIDE SEQUENCE [LARGE SCALE GENOMIC DNA]</scope>
</reference>
<evidence type="ECO:0000313" key="3">
    <source>
        <dbReference type="Proteomes" id="UP001165065"/>
    </source>
</evidence>
<proteinExistence type="predicted"/>
<dbReference type="Gene3D" id="1.25.10.10">
    <property type="entry name" value="Leucine-rich Repeat Variant"/>
    <property type="match status" value="1"/>
</dbReference>
<dbReference type="OrthoDB" id="195523at2759"/>
<dbReference type="InterPro" id="IPR050693">
    <property type="entry name" value="Hsp70_NEF-Inhibitors"/>
</dbReference>
<accession>A0A9W7FTL4</accession>
<organism evidence="2 3">
    <name type="scientific">Triparma columacea</name>
    <dbReference type="NCBI Taxonomy" id="722753"/>
    <lineage>
        <taxon>Eukaryota</taxon>
        <taxon>Sar</taxon>
        <taxon>Stramenopiles</taxon>
        <taxon>Ochrophyta</taxon>
        <taxon>Bolidophyceae</taxon>
        <taxon>Parmales</taxon>
        <taxon>Triparmaceae</taxon>
        <taxon>Triparma</taxon>
    </lineage>
</organism>